<feature type="compositionally biased region" description="Low complexity" evidence="1">
    <location>
        <begin position="30"/>
        <end position="61"/>
    </location>
</feature>
<dbReference type="Proteomes" id="UP001429564">
    <property type="component" value="Unassembled WGS sequence"/>
</dbReference>
<name>A0ABX0WAW6_9RHOB</name>
<dbReference type="EMBL" id="QHLQ01000020">
    <property type="protein sequence ID" value="NIZ62672.1"/>
    <property type="molecule type" value="Genomic_DNA"/>
</dbReference>
<gene>
    <name evidence="3" type="ORF">DL239_17000</name>
</gene>
<keyword evidence="2" id="KW-0732">Signal</keyword>
<protein>
    <submittedName>
        <fullName evidence="3">Uncharacterized protein</fullName>
    </submittedName>
</protein>
<feature type="region of interest" description="Disordered" evidence="1">
    <location>
        <begin position="30"/>
        <end position="92"/>
    </location>
</feature>
<reference evidence="3 4" key="1">
    <citation type="submission" date="2018-05" db="EMBL/GenBank/DDBJ databases">
        <authorList>
            <person name="Zhang Y.-J."/>
        </authorList>
    </citation>
    <scope>NUCLEOTIDE SEQUENCE [LARGE SCALE GENOMIC DNA]</scope>
    <source>
        <strain evidence="3 4">CY04</strain>
    </source>
</reference>
<comment type="caution">
    <text evidence="3">The sequence shown here is derived from an EMBL/GenBank/DDBJ whole genome shotgun (WGS) entry which is preliminary data.</text>
</comment>
<evidence type="ECO:0000313" key="4">
    <source>
        <dbReference type="Proteomes" id="UP001429564"/>
    </source>
</evidence>
<keyword evidence="4" id="KW-1185">Reference proteome</keyword>
<feature type="chain" id="PRO_5046482397" evidence="2">
    <location>
        <begin position="23"/>
        <end position="92"/>
    </location>
</feature>
<evidence type="ECO:0000256" key="1">
    <source>
        <dbReference type="SAM" id="MobiDB-lite"/>
    </source>
</evidence>
<accession>A0ABX0WAW6</accession>
<evidence type="ECO:0000256" key="2">
    <source>
        <dbReference type="SAM" id="SignalP"/>
    </source>
</evidence>
<feature type="signal peptide" evidence="2">
    <location>
        <begin position="1"/>
        <end position="22"/>
    </location>
</feature>
<sequence>MNDSVKRTALMIAFVVALPANALLVETVTETTTTTAPDGTETTTVVTTETTPEQSGTTTVEPCAVGPTCATGTIRRSDRRQDRRAGNPRINN</sequence>
<organism evidence="3 4">
    <name type="scientific">Parasedimentitalea denitrificans</name>
    <dbReference type="NCBI Taxonomy" id="2211118"/>
    <lineage>
        <taxon>Bacteria</taxon>
        <taxon>Pseudomonadati</taxon>
        <taxon>Pseudomonadota</taxon>
        <taxon>Alphaproteobacteria</taxon>
        <taxon>Rhodobacterales</taxon>
        <taxon>Paracoccaceae</taxon>
        <taxon>Parasedimentitalea</taxon>
    </lineage>
</organism>
<proteinExistence type="predicted"/>
<evidence type="ECO:0000313" key="3">
    <source>
        <dbReference type="EMBL" id="NIZ62672.1"/>
    </source>
</evidence>
<dbReference type="RefSeq" id="WP_167685290.1">
    <property type="nucleotide sequence ID" value="NZ_QHLQ01000020.1"/>
</dbReference>
<feature type="compositionally biased region" description="Basic and acidic residues" evidence="1">
    <location>
        <begin position="75"/>
        <end position="85"/>
    </location>
</feature>